<protein>
    <submittedName>
        <fullName evidence="1">Enoyl-CoA hydratase/isomerase family protein</fullName>
    </submittedName>
</protein>
<dbReference type="AlphaFoldDB" id="A0A6H0SEB8"/>
<dbReference type="PANTHER" id="PTHR43459">
    <property type="entry name" value="ENOYL-COA HYDRATASE"/>
    <property type="match status" value="1"/>
</dbReference>
<dbReference type="InterPro" id="IPR001753">
    <property type="entry name" value="Enoyl-CoA_hydra/iso"/>
</dbReference>
<keyword evidence="1" id="KW-0413">Isomerase</keyword>
<dbReference type="Pfam" id="PF00378">
    <property type="entry name" value="ECH_1"/>
    <property type="match status" value="1"/>
</dbReference>
<gene>
    <name evidence="1" type="ORF">EXE63_31535</name>
</gene>
<dbReference type="CDD" id="cd06558">
    <property type="entry name" value="crotonase-like"/>
    <property type="match status" value="1"/>
</dbReference>
<name>A0A6H0SEB8_9MYCO</name>
<dbReference type="PANTHER" id="PTHR43459:SF1">
    <property type="entry name" value="EG:BACN32G11.4 PROTEIN"/>
    <property type="match status" value="1"/>
</dbReference>
<dbReference type="RefSeq" id="WP_168145217.1">
    <property type="nucleotide sequence ID" value="NZ_CP038799.1"/>
</dbReference>
<dbReference type="Gene3D" id="3.90.226.10">
    <property type="entry name" value="2-enoyl-CoA Hydratase, Chain A, domain 1"/>
    <property type="match status" value="1"/>
</dbReference>
<dbReference type="KEGG" id="mfre:EXE63_31535"/>
<proteinExistence type="predicted"/>
<keyword evidence="2" id="KW-1185">Reference proteome</keyword>
<dbReference type="EMBL" id="CP038799">
    <property type="protein sequence ID" value="QIV84911.1"/>
    <property type="molecule type" value="Genomic_DNA"/>
</dbReference>
<dbReference type="SUPFAM" id="SSF52096">
    <property type="entry name" value="ClpP/crotonase"/>
    <property type="match status" value="1"/>
</dbReference>
<evidence type="ECO:0000313" key="2">
    <source>
        <dbReference type="Proteomes" id="UP000501849"/>
    </source>
</evidence>
<organism evidence="1 2">
    <name type="scientific">Mycolicibacterium frederiksbergense</name>
    <dbReference type="NCBI Taxonomy" id="117567"/>
    <lineage>
        <taxon>Bacteria</taxon>
        <taxon>Bacillati</taxon>
        <taxon>Actinomycetota</taxon>
        <taxon>Actinomycetes</taxon>
        <taxon>Mycobacteriales</taxon>
        <taxon>Mycobacteriaceae</taxon>
        <taxon>Mycolicibacterium</taxon>
    </lineage>
</organism>
<dbReference type="InterPro" id="IPR029045">
    <property type="entry name" value="ClpP/crotonase-like_dom_sf"/>
</dbReference>
<dbReference type="GO" id="GO:0016853">
    <property type="term" value="F:isomerase activity"/>
    <property type="evidence" value="ECO:0007669"/>
    <property type="project" value="UniProtKB-KW"/>
</dbReference>
<sequence length="255" mass="27408">MYDMPKEIQVEADGPLRLITLNRPEELNAVNDDLHVGLARLWSRLSLDRTARAAVITGAGKAFSAGGDFNYIKQISEDPDLRAKTIADGREIVIGMARCRVPVIAAVNGPAVGLGCSVVALSDIVYMAEKAFLADPHVQVGLVAADGGPLIWPMQMSILQAKEYALTGARIPAAKAVELGLANHVVADPLAEAITAAKKILDLPQKAVEATKRILNIQLERQVMMTLDYATTAEELTFGTDELKQNVARLLQSSK</sequence>
<reference evidence="1 2" key="1">
    <citation type="submission" date="2019-04" db="EMBL/GenBank/DDBJ databases">
        <title>Draft, Whole-Genome Sequence of the Anthracene-degrading Mycobacterium frederiksbergense LB501T, Isolated from a Polycyclic Aromatic Hydrocarbon (PAH)-Contaminated Soil.</title>
        <authorList>
            <person name="Augelletti F."/>
        </authorList>
    </citation>
    <scope>NUCLEOTIDE SEQUENCE [LARGE SCALE GENOMIC DNA]</scope>
    <source>
        <strain evidence="1 2">LB 501T</strain>
    </source>
</reference>
<evidence type="ECO:0000313" key="1">
    <source>
        <dbReference type="EMBL" id="QIV84911.1"/>
    </source>
</evidence>
<dbReference type="Proteomes" id="UP000501849">
    <property type="component" value="Chromosome"/>
</dbReference>
<accession>A0A6H0SEB8</accession>